<dbReference type="AlphaFoldDB" id="A0A8S9K2K7"/>
<feature type="transmembrane region" description="Helical" evidence="1">
    <location>
        <begin position="7"/>
        <end position="26"/>
    </location>
</feature>
<keyword evidence="1" id="KW-1133">Transmembrane helix</keyword>
<keyword evidence="1" id="KW-0812">Transmembrane</keyword>
<sequence>MIMIIRAYALFSFIFYSSFITVSLLHRLLSSLMIKLCLFFYYFSLRRCLYHTMIMIIRAYALFSFIFYSSFITVSLLHRLLSSLMIKVRL</sequence>
<accession>A0A8S9K2K7</accession>
<protein>
    <submittedName>
        <fullName evidence="2">Uncharacterized protein</fullName>
    </submittedName>
</protein>
<keyword evidence="1" id="KW-0472">Membrane</keyword>
<evidence type="ECO:0000256" key="1">
    <source>
        <dbReference type="SAM" id="Phobius"/>
    </source>
</evidence>
<comment type="caution">
    <text evidence="2">The sequence shown here is derived from an EMBL/GenBank/DDBJ whole genome shotgun (WGS) entry which is preliminary data.</text>
</comment>
<organism evidence="2">
    <name type="scientific">Brassica cretica</name>
    <name type="common">Mustard</name>
    <dbReference type="NCBI Taxonomy" id="69181"/>
    <lineage>
        <taxon>Eukaryota</taxon>
        <taxon>Viridiplantae</taxon>
        <taxon>Streptophyta</taxon>
        <taxon>Embryophyta</taxon>
        <taxon>Tracheophyta</taxon>
        <taxon>Spermatophyta</taxon>
        <taxon>Magnoliopsida</taxon>
        <taxon>eudicotyledons</taxon>
        <taxon>Gunneridae</taxon>
        <taxon>Pentapetalae</taxon>
        <taxon>rosids</taxon>
        <taxon>malvids</taxon>
        <taxon>Brassicales</taxon>
        <taxon>Brassicaceae</taxon>
        <taxon>Brassiceae</taxon>
        <taxon>Brassica</taxon>
    </lineage>
</organism>
<gene>
    <name evidence="2" type="ORF">F2Q70_00039075</name>
</gene>
<proteinExistence type="predicted"/>
<evidence type="ECO:0000313" key="2">
    <source>
        <dbReference type="EMBL" id="KAF2588369.1"/>
    </source>
</evidence>
<dbReference type="EMBL" id="QGKY02000190">
    <property type="protein sequence ID" value="KAF2588369.1"/>
    <property type="molecule type" value="Genomic_DNA"/>
</dbReference>
<name>A0A8S9K2K7_BRACR</name>
<reference evidence="2" key="1">
    <citation type="submission" date="2019-12" db="EMBL/GenBank/DDBJ databases">
        <title>Genome sequencing and annotation of Brassica cretica.</title>
        <authorList>
            <person name="Studholme D.J."/>
            <person name="Sarris P.F."/>
        </authorList>
    </citation>
    <scope>NUCLEOTIDE SEQUENCE</scope>
    <source>
        <strain evidence="2">PFS-102/07</strain>
        <tissue evidence="2">Leaf</tissue>
    </source>
</reference>